<evidence type="ECO:0000313" key="3">
    <source>
        <dbReference type="Proteomes" id="UP001054945"/>
    </source>
</evidence>
<evidence type="ECO:0000256" key="1">
    <source>
        <dbReference type="SAM" id="MobiDB-lite"/>
    </source>
</evidence>
<dbReference type="Proteomes" id="UP001054945">
    <property type="component" value="Unassembled WGS sequence"/>
</dbReference>
<feature type="compositionally biased region" description="Polar residues" evidence="1">
    <location>
        <begin position="141"/>
        <end position="153"/>
    </location>
</feature>
<sequence length="444" mass="49058">MDLLVIVIGQNKFCGVNVSTYDGFMNKASSFVKDCSVNIAQNIPGVVDSLTCSAVSNTDILATADMTGAVTVIFRTEAVALDEARQFKEKANMEDTLSINDMEISRDIKEKVINCKINVPVLPEREKQLDEDKNDDRETESTSNQHSLTSRASDSLEVLNSKFHQENSNLSENSMLSKYSNKSEYFGDSNSYSSLAMFDSQSETLLSLDNNNNNNINSPNSLFLPDQMSKLLSITSQNEEALNLVNVKEESLVQSPFSTEERNLNQGIASSIFEMENSSECNEHLNKLSVDSSVNTINNYSNLESGTLNVENSSFYQLPQTSKEEISNVDNLKCSEDSCSINGIEKADEMCNNSKHSDNSNKNESDSKNINSTYESLTEKYGLIFKNVKSLSSDDEKKDSVPDESHSISAINTLSWNPNKGCESCLFIAGNSGIAHIIYVPEIC</sequence>
<protein>
    <submittedName>
        <fullName evidence="2">Uncharacterized protein</fullName>
    </submittedName>
</protein>
<keyword evidence="3" id="KW-1185">Reference proteome</keyword>
<gene>
    <name evidence="2" type="ORF">CEXT_356451</name>
</gene>
<dbReference type="EMBL" id="BPLR01000712">
    <property type="protein sequence ID" value="GIY96870.1"/>
    <property type="molecule type" value="Genomic_DNA"/>
</dbReference>
<proteinExistence type="predicted"/>
<accession>A0AAV4XSF1</accession>
<reference evidence="2 3" key="1">
    <citation type="submission" date="2021-06" db="EMBL/GenBank/DDBJ databases">
        <title>Caerostris extrusa draft genome.</title>
        <authorList>
            <person name="Kono N."/>
            <person name="Arakawa K."/>
        </authorList>
    </citation>
    <scope>NUCLEOTIDE SEQUENCE [LARGE SCALE GENOMIC DNA]</scope>
</reference>
<feature type="compositionally biased region" description="Basic and acidic residues" evidence="1">
    <location>
        <begin position="124"/>
        <end position="140"/>
    </location>
</feature>
<feature type="region of interest" description="Disordered" evidence="1">
    <location>
        <begin position="124"/>
        <end position="154"/>
    </location>
</feature>
<comment type="caution">
    <text evidence="2">The sequence shown here is derived from an EMBL/GenBank/DDBJ whole genome shotgun (WGS) entry which is preliminary data.</text>
</comment>
<organism evidence="2 3">
    <name type="scientific">Caerostris extrusa</name>
    <name type="common">Bark spider</name>
    <name type="synonym">Caerostris bankana</name>
    <dbReference type="NCBI Taxonomy" id="172846"/>
    <lineage>
        <taxon>Eukaryota</taxon>
        <taxon>Metazoa</taxon>
        <taxon>Ecdysozoa</taxon>
        <taxon>Arthropoda</taxon>
        <taxon>Chelicerata</taxon>
        <taxon>Arachnida</taxon>
        <taxon>Araneae</taxon>
        <taxon>Araneomorphae</taxon>
        <taxon>Entelegynae</taxon>
        <taxon>Araneoidea</taxon>
        <taxon>Araneidae</taxon>
        <taxon>Caerostris</taxon>
    </lineage>
</organism>
<evidence type="ECO:0000313" key="2">
    <source>
        <dbReference type="EMBL" id="GIY96870.1"/>
    </source>
</evidence>
<dbReference type="AlphaFoldDB" id="A0AAV4XSF1"/>
<name>A0AAV4XSF1_CAEEX</name>